<dbReference type="Proteomes" id="UP001182556">
    <property type="component" value="Unassembled WGS sequence"/>
</dbReference>
<feature type="compositionally biased region" description="Low complexity" evidence="1">
    <location>
        <begin position="222"/>
        <end position="241"/>
    </location>
</feature>
<feature type="region of interest" description="Disordered" evidence="1">
    <location>
        <begin position="219"/>
        <end position="358"/>
    </location>
</feature>
<gene>
    <name evidence="2" type="ORF">DB88DRAFT_52962</name>
</gene>
<reference evidence="2" key="1">
    <citation type="submission" date="2023-02" db="EMBL/GenBank/DDBJ databases">
        <title>Identification and recombinant expression of a fungal hydrolase from Papiliotrema laurentii that hydrolyzes apple cutin and clears colloidal polyester polyurethane.</title>
        <authorList>
            <consortium name="DOE Joint Genome Institute"/>
            <person name="Roman V.A."/>
            <person name="Bojanowski C."/>
            <person name="Crable B.R."/>
            <person name="Wagner D.N."/>
            <person name="Hung C.S."/>
            <person name="Nadeau L.J."/>
            <person name="Schratz L."/>
            <person name="Haridas S."/>
            <person name="Pangilinan J."/>
            <person name="Lipzen A."/>
            <person name="Na H."/>
            <person name="Yan M."/>
            <person name="Ng V."/>
            <person name="Grigoriev I.V."/>
            <person name="Spatafora J.W."/>
            <person name="Barlow D."/>
            <person name="Biffinger J."/>
            <person name="Kelley-Loughnane N."/>
            <person name="Varaljay V.A."/>
            <person name="Crookes-Goodson W.J."/>
        </authorList>
    </citation>
    <scope>NUCLEOTIDE SEQUENCE</scope>
    <source>
        <strain evidence="2">5307AH</strain>
    </source>
</reference>
<dbReference type="AlphaFoldDB" id="A0AAD9L9V7"/>
<name>A0AAD9L9V7_PAPLA</name>
<feature type="compositionally biased region" description="Polar residues" evidence="1">
    <location>
        <begin position="277"/>
        <end position="286"/>
    </location>
</feature>
<keyword evidence="3" id="KW-1185">Reference proteome</keyword>
<organism evidence="2 3">
    <name type="scientific">Papiliotrema laurentii</name>
    <name type="common">Cryptococcus laurentii</name>
    <dbReference type="NCBI Taxonomy" id="5418"/>
    <lineage>
        <taxon>Eukaryota</taxon>
        <taxon>Fungi</taxon>
        <taxon>Dikarya</taxon>
        <taxon>Basidiomycota</taxon>
        <taxon>Agaricomycotina</taxon>
        <taxon>Tremellomycetes</taxon>
        <taxon>Tremellales</taxon>
        <taxon>Rhynchogastremaceae</taxon>
        <taxon>Papiliotrema</taxon>
    </lineage>
</organism>
<evidence type="ECO:0000256" key="1">
    <source>
        <dbReference type="SAM" id="MobiDB-lite"/>
    </source>
</evidence>
<sequence>MEPDTAAIYSVYTSPQHAPIPGHLPTLIVTPHGQPNQILYTYLHTEENRVNYLLTPSPQGDLCVAKLFPPQRNNSSSTSLPTASKGKLPNVVRCEASRDLRWTIENTGVVSPIYKIVNQDDTPLYQISKPNPNADFWTMFYFKYAGHQIPPKRIEFGKISKNAPEKGGGTRITITGRTEDEKQVWQTLGVGNEDCVEWVVSCAVLNLLDDEILRHAEKKTQTPNPNAPAATAPAPSPASTALRPNPPALQRVNGAPGPRSPIGIASTSAPPHPASNLGATYRNNPNLRPATGPPGGGHAPSPGPSRSYPGHQQPMRPPPNGGGYDPRAVRGPPPGQHGQPGPQAPAPRNAYAASGRRF</sequence>
<evidence type="ECO:0000313" key="3">
    <source>
        <dbReference type="Proteomes" id="UP001182556"/>
    </source>
</evidence>
<comment type="caution">
    <text evidence="2">The sequence shown here is derived from an EMBL/GenBank/DDBJ whole genome shotgun (WGS) entry which is preliminary data.</text>
</comment>
<accession>A0AAD9L9V7</accession>
<protein>
    <submittedName>
        <fullName evidence="2">Uncharacterized protein</fullName>
    </submittedName>
</protein>
<dbReference type="EMBL" id="JAODAN010000001">
    <property type="protein sequence ID" value="KAK1927862.1"/>
    <property type="molecule type" value="Genomic_DNA"/>
</dbReference>
<evidence type="ECO:0000313" key="2">
    <source>
        <dbReference type="EMBL" id="KAK1927862.1"/>
    </source>
</evidence>
<proteinExistence type="predicted"/>